<comment type="subcellular location">
    <subcellularLocation>
        <location evidence="1">Membrane</location>
        <topology evidence="1">Single-pass membrane protein</topology>
    </subcellularLocation>
    <subcellularLocation>
        <location evidence="2">Mitochondrion membrane</location>
    </subcellularLocation>
</comment>
<evidence type="ECO:0000256" key="8">
    <source>
        <dbReference type="ARBA" id="ARBA00023136"/>
    </source>
</evidence>
<dbReference type="GO" id="GO:0042802">
    <property type="term" value="F:identical protein binding"/>
    <property type="evidence" value="ECO:0007669"/>
    <property type="project" value="UniProtKB-ARBA"/>
</dbReference>
<feature type="region of interest" description="Disordered" evidence="9">
    <location>
        <begin position="66"/>
        <end position="93"/>
    </location>
</feature>
<dbReference type="Pfam" id="PF06553">
    <property type="entry name" value="BNIP3"/>
    <property type="match status" value="1"/>
</dbReference>
<evidence type="ECO:0000256" key="10">
    <source>
        <dbReference type="SAM" id="Phobius"/>
    </source>
</evidence>
<feature type="region of interest" description="Disordered" evidence="9">
    <location>
        <begin position="129"/>
        <end position="165"/>
    </location>
</feature>
<sequence>MTSTPVSLNDESLNGSWIDINSASQIHSPLGEDSPELLRPALSLAESVQNLGIISFQVERFLQEAQRSGTSNTNNMSQSQQQPPPTQDGQQQQQYPNIDNISDICLSDSDLSAAEELQSSKALLDNLRRHHARRHHHDQTSNNTDNNSQSLPDYQRAQRSPKSGDLLVDQLSDSLSILSRDSMFNETCLRASAAGLNIDQTGATVTDFDWLWDWTSQPEYFTGQEWKVSASKQDYLLKQKQLYCASLASNNSQHGPERYYSGDMMSLLFLTNILSIIIGAGLTYSILMRRSNI</sequence>
<dbReference type="AlphaFoldDB" id="A0A6G1SDL8"/>
<protein>
    <submittedName>
        <fullName evidence="11">Uncharacterized protein</fullName>
    </submittedName>
</protein>
<keyword evidence="6 10" id="KW-1133">Transmembrane helix</keyword>
<keyword evidence="8 10" id="KW-0472">Membrane</keyword>
<gene>
    <name evidence="11" type="ORF">g.6848</name>
</gene>
<keyword evidence="7" id="KW-0496">Mitochondrion</keyword>
<proteinExistence type="inferred from homology"/>
<dbReference type="EMBL" id="GGYP01003262">
    <property type="protein sequence ID" value="MDE48033.1"/>
    <property type="molecule type" value="Transcribed_RNA"/>
</dbReference>
<evidence type="ECO:0000256" key="6">
    <source>
        <dbReference type="ARBA" id="ARBA00022989"/>
    </source>
</evidence>
<evidence type="ECO:0000313" key="11">
    <source>
        <dbReference type="EMBL" id="MDE48033.1"/>
    </source>
</evidence>
<feature type="compositionally biased region" description="Low complexity" evidence="9">
    <location>
        <begin position="70"/>
        <end position="93"/>
    </location>
</feature>
<evidence type="ECO:0000256" key="7">
    <source>
        <dbReference type="ARBA" id="ARBA00023128"/>
    </source>
</evidence>
<dbReference type="GO" id="GO:0006915">
    <property type="term" value="P:apoptotic process"/>
    <property type="evidence" value="ECO:0007669"/>
    <property type="project" value="UniProtKB-KW"/>
</dbReference>
<dbReference type="InterPro" id="IPR010548">
    <property type="entry name" value="BNIP3"/>
</dbReference>
<dbReference type="GO" id="GO:0031966">
    <property type="term" value="C:mitochondrial membrane"/>
    <property type="evidence" value="ECO:0007669"/>
    <property type="project" value="UniProtKB-SubCell"/>
</dbReference>
<feature type="transmembrane region" description="Helical" evidence="10">
    <location>
        <begin position="264"/>
        <end position="287"/>
    </location>
</feature>
<evidence type="ECO:0000256" key="4">
    <source>
        <dbReference type="ARBA" id="ARBA00022692"/>
    </source>
</evidence>
<name>A0A6G1SDL8_9ACAR</name>
<evidence type="ECO:0000256" key="9">
    <source>
        <dbReference type="SAM" id="MobiDB-lite"/>
    </source>
</evidence>
<organism evidence="11">
    <name type="scientific">Aceria tosichella</name>
    <name type="common">wheat curl mite</name>
    <dbReference type="NCBI Taxonomy" id="561515"/>
    <lineage>
        <taxon>Eukaryota</taxon>
        <taxon>Metazoa</taxon>
        <taxon>Ecdysozoa</taxon>
        <taxon>Arthropoda</taxon>
        <taxon>Chelicerata</taxon>
        <taxon>Arachnida</taxon>
        <taxon>Acari</taxon>
        <taxon>Acariformes</taxon>
        <taxon>Trombidiformes</taxon>
        <taxon>Prostigmata</taxon>
        <taxon>Eupodina</taxon>
        <taxon>Eriophyoidea</taxon>
        <taxon>Eriophyidae</taxon>
        <taxon>Eriophyinae</taxon>
        <taxon>Aceriini</taxon>
        <taxon>Aceria</taxon>
    </lineage>
</organism>
<evidence type="ECO:0000256" key="2">
    <source>
        <dbReference type="ARBA" id="ARBA00004325"/>
    </source>
</evidence>
<keyword evidence="4 10" id="KW-0812">Transmembrane</keyword>
<reference evidence="11" key="1">
    <citation type="submission" date="2018-10" db="EMBL/GenBank/DDBJ databases">
        <title>Transcriptome assembly of Aceria tosichella (Wheat curl mite) Type 2.</title>
        <authorList>
            <person name="Scully E.D."/>
            <person name="Geib S.M."/>
            <person name="Palmer N.A."/>
            <person name="Gupta A.K."/>
            <person name="Sarath G."/>
            <person name="Tatineni S."/>
        </authorList>
    </citation>
    <scope>NUCLEOTIDE SEQUENCE</scope>
    <source>
        <strain evidence="11">LincolnNE</strain>
    </source>
</reference>
<feature type="compositionally biased region" description="Low complexity" evidence="9">
    <location>
        <begin position="140"/>
        <end position="150"/>
    </location>
</feature>
<comment type="similarity">
    <text evidence="3">Belongs to the NIP3 family.</text>
</comment>
<evidence type="ECO:0000256" key="5">
    <source>
        <dbReference type="ARBA" id="ARBA00022703"/>
    </source>
</evidence>
<evidence type="ECO:0000256" key="1">
    <source>
        <dbReference type="ARBA" id="ARBA00004167"/>
    </source>
</evidence>
<evidence type="ECO:0000256" key="3">
    <source>
        <dbReference type="ARBA" id="ARBA00007710"/>
    </source>
</evidence>
<accession>A0A6G1SDL8</accession>
<dbReference type="GO" id="GO:0043065">
    <property type="term" value="P:positive regulation of apoptotic process"/>
    <property type="evidence" value="ECO:0007669"/>
    <property type="project" value="InterPro"/>
</dbReference>
<keyword evidence="5" id="KW-0053">Apoptosis</keyword>